<dbReference type="Gene3D" id="1.10.287.130">
    <property type="match status" value="1"/>
</dbReference>
<dbReference type="PROSITE" id="PS50109">
    <property type="entry name" value="HIS_KIN"/>
    <property type="match status" value="1"/>
</dbReference>
<keyword evidence="7" id="KW-0902">Two-component regulatory system</keyword>
<dbReference type="InterPro" id="IPR005467">
    <property type="entry name" value="His_kinase_dom"/>
</dbReference>
<dbReference type="AlphaFoldDB" id="A0A7X0G015"/>
<keyword evidence="6 9" id="KW-0418">Kinase</keyword>
<name>A0A7X0G015_9ACTN</name>
<dbReference type="InterPro" id="IPR004358">
    <property type="entry name" value="Sig_transdc_His_kin-like_C"/>
</dbReference>
<dbReference type="Pfam" id="PF02518">
    <property type="entry name" value="HATPase_c"/>
    <property type="match status" value="1"/>
</dbReference>
<comment type="caution">
    <text evidence="9">The sequence shown here is derived from an EMBL/GenBank/DDBJ whole genome shotgun (WGS) entry which is preliminary data.</text>
</comment>
<dbReference type="SMART" id="SM00387">
    <property type="entry name" value="HATPase_c"/>
    <property type="match status" value="1"/>
</dbReference>
<reference evidence="9 10" key="1">
    <citation type="submission" date="2020-08" db="EMBL/GenBank/DDBJ databases">
        <title>Sequencing the genomes of 1000 actinobacteria strains.</title>
        <authorList>
            <person name="Klenk H.-P."/>
        </authorList>
    </citation>
    <scope>NUCLEOTIDE SEQUENCE [LARGE SCALE GENOMIC DNA]</scope>
    <source>
        <strain evidence="9 10">DSM 43675</strain>
    </source>
</reference>
<dbReference type="InterPro" id="IPR003594">
    <property type="entry name" value="HATPase_dom"/>
</dbReference>
<evidence type="ECO:0000259" key="8">
    <source>
        <dbReference type="PROSITE" id="PS50109"/>
    </source>
</evidence>
<dbReference type="GO" id="GO:0000155">
    <property type="term" value="F:phosphorelay sensor kinase activity"/>
    <property type="evidence" value="ECO:0007669"/>
    <property type="project" value="InterPro"/>
</dbReference>
<feature type="domain" description="Histidine kinase" evidence="8">
    <location>
        <begin position="199"/>
        <end position="409"/>
    </location>
</feature>
<dbReference type="Pfam" id="PF08448">
    <property type="entry name" value="PAS_4"/>
    <property type="match status" value="1"/>
</dbReference>
<evidence type="ECO:0000313" key="10">
    <source>
        <dbReference type="Proteomes" id="UP000546324"/>
    </source>
</evidence>
<evidence type="ECO:0000256" key="6">
    <source>
        <dbReference type="ARBA" id="ARBA00022777"/>
    </source>
</evidence>
<evidence type="ECO:0000313" key="9">
    <source>
        <dbReference type="EMBL" id="MBB6396905.1"/>
    </source>
</evidence>
<dbReference type="EMBL" id="JACHMQ010000001">
    <property type="protein sequence ID" value="MBB6396905.1"/>
    <property type="molecule type" value="Genomic_DNA"/>
</dbReference>
<dbReference type="Gene3D" id="3.30.565.10">
    <property type="entry name" value="Histidine kinase-like ATPase, C-terminal domain"/>
    <property type="match status" value="1"/>
</dbReference>
<dbReference type="Gene3D" id="3.30.450.20">
    <property type="entry name" value="PAS domain"/>
    <property type="match status" value="1"/>
</dbReference>
<dbReference type="RefSeq" id="WP_185026887.1">
    <property type="nucleotide sequence ID" value="NZ_JACHMQ010000001.1"/>
</dbReference>
<proteinExistence type="predicted"/>
<dbReference type="GO" id="GO:0005886">
    <property type="term" value="C:plasma membrane"/>
    <property type="evidence" value="ECO:0007669"/>
    <property type="project" value="UniProtKB-SubCell"/>
</dbReference>
<dbReference type="InterPro" id="IPR036097">
    <property type="entry name" value="HisK_dim/P_sf"/>
</dbReference>
<dbReference type="CDD" id="cd00082">
    <property type="entry name" value="HisKA"/>
    <property type="match status" value="1"/>
</dbReference>
<keyword evidence="5" id="KW-0808">Transferase</keyword>
<dbReference type="PANTHER" id="PTHR43711:SF32">
    <property type="entry name" value="SENSOR-TYPE HISTIDINE KINASE PRRB"/>
    <property type="match status" value="1"/>
</dbReference>
<dbReference type="InterPro" id="IPR035965">
    <property type="entry name" value="PAS-like_dom_sf"/>
</dbReference>
<dbReference type="SUPFAM" id="SSF55785">
    <property type="entry name" value="PYP-like sensor domain (PAS domain)"/>
    <property type="match status" value="1"/>
</dbReference>
<evidence type="ECO:0000256" key="4">
    <source>
        <dbReference type="ARBA" id="ARBA00022553"/>
    </source>
</evidence>
<accession>A0A7X0G015</accession>
<evidence type="ECO:0000256" key="3">
    <source>
        <dbReference type="ARBA" id="ARBA00012438"/>
    </source>
</evidence>
<evidence type="ECO:0000256" key="2">
    <source>
        <dbReference type="ARBA" id="ARBA00004236"/>
    </source>
</evidence>
<evidence type="ECO:0000256" key="7">
    <source>
        <dbReference type="ARBA" id="ARBA00023012"/>
    </source>
</evidence>
<sequence>MADVDFSALFQALPVACSILSREWEYAAVNCAYERAAGRTRHQLIGRNVFQVFPGGPEGDSARRLRASLERVVGEGGADRMGLQRYDVEEPPGSGVFQERYWTIVNTPLPGPEGRVAWVVNQVEDVTRFVQRLREAEGGAESVRQALAAGTQELEAELFTRARELQEVNQRLRRAQAGERRAAEAARQALQVQQQAIADTSHDLRGPVSGLRTRLEVALSDPEADSRQVLDAALHDAERIGDIVADLLELARLEARTPLDTKPVDLAHLVRTEVDRRGDGHRAPDVRVSVDTEPDVIVEVSPVRLKRLLNNLLDNAERHTRTRIEVTVAREQGHAIVNVTDDGPGIPADERESVFRRFFRRGDARRFDPEGTGLGLPIARQIAQAHDGSLHIADHTPGARFTLRLPLRRSPDGA</sequence>
<dbReference type="CDD" id="cd00075">
    <property type="entry name" value="HATPase"/>
    <property type="match status" value="1"/>
</dbReference>
<organism evidence="9 10">
    <name type="scientific">Actinomadura coerulea</name>
    <dbReference type="NCBI Taxonomy" id="46159"/>
    <lineage>
        <taxon>Bacteria</taxon>
        <taxon>Bacillati</taxon>
        <taxon>Actinomycetota</taxon>
        <taxon>Actinomycetes</taxon>
        <taxon>Streptosporangiales</taxon>
        <taxon>Thermomonosporaceae</taxon>
        <taxon>Actinomadura</taxon>
    </lineage>
</organism>
<evidence type="ECO:0000256" key="1">
    <source>
        <dbReference type="ARBA" id="ARBA00000085"/>
    </source>
</evidence>
<dbReference type="Pfam" id="PF00512">
    <property type="entry name" value="HisKA"/>
    <property type="match status" value="1"/>
</dbReference>
<comment type="subcellular location">
    <subcellularLocation>
        <location evidence="2">Cell membrane</location>
    </subcellularLocation>
</comment>
<dbReference type="PANTHER" id="PTHR43711">
    <property type="entry name" value="TWO-COMPONENT HISTIDINE KINASE"/>
    <property type="match status" value="1"/>
</dbReference>
<dbReference type="SUPFAM" id="SSF55874">
    <property type="entry name" value="ATPase domain of HSP90 chaperone/DNA topoisomerase II/histidine kinase"/>
    <property type="match status" value="1"/>
</dbReference>
<dbReference type="PRINTS" id="PR00344">
    <property type="entry name" value="BCTRLSENSOR"/>
</dbReference>
<dbReference type="InterPro" id="IPR003661">
    <property type="entry name" value="HisK_dim/P_dom"/>
</dbReference>
<dbReference type="SMART" id="SM00388">
    <property type="entry name" value="HisKA"/>
    <property type="match status" value="1"/>
</dbReference>
<protein>
    <recommendedName>
        <fullName evidence="3">histidine kinase</fullName>
        <ecNumber evidence="3">2.7.13.3</ecNumber>
    </recommendedName>
</protein>
<keyword evidence="4" id="KW-0597">Phosphoprotein</keyword>
<comment type="catalytic activity">
    <reaction evidence="1">
        <text>ATP + protein L-histidine = ADP + protein N-phospho-L-histidine.</text>
        <dbReference type="EC" id="2.7.13.3"/>
    </reaction>
</comment>
<dbReference type="InterPro" id="IPR013656">
    <property type="entry name" value="PAS_4"/>
</dbReference>
<dbReference type="Proteomes" id="UP000546324">
    <property type="component" value="Unassembled WGS sequence"/>
</dbReference>
<dbReference type="EC" id="2.7.13.3" evidence="3"/>
<keyword evidence="10" id="KW-1185">Reference proteome</keyword>
<dbReference type="InterPro" id="IPR050736">
    <property type="entry name" value="Sensor_HK_Regulatory"/>
</dbReference>
<dbReference type="SUPFAM" id="SSF47384">
    <property type="entry name" value="Homodimeric domain of signal transducing histidine kinase"/>
    <property type="match status" value="1"/>
</dbReference>
<dbReference type="InterPro" id="IPR036890">
    <property type="entry name" value="HATPase_C_sf"/>
</dbReference>
<gene>
    <name evidence="9" type="ORF">BKA00_003819</name>
</gene>
<evidence type="ECO:0000256" key="5">
    <source>
        <dbReference type="ARBA" id="ARBA00022679"/>
    </source>
</evidence>